<feature type="transmembrane region" description="Helical" evidence="7">
    <location>
        <begin position="275"/>
        <end position="294"/>
    </location>
</feature>
<feature type="transmembrane region" description="Helical" evidence="7">
    <location>
        <begin position="245"/>
        <end position="263"/>
    </location>
</feature>
<organism evidence="8 9">
    <name type="scientific">Rhizobium lusitanum</name>
    <dbReference type="NCBI Taxonomy" id="293958"/>
    <lineage>
        <taxon>Bacteria</taxon>
        <taxon>Pseudomonadati</taxon>
        <taxon>Pseudomonadota</taxon>
        <taxon>Alphaproteobacteria</taxon>
        <taxon>Hyphomicrobiales</taxon>
        <taxon>Rhizobiaceae</taxon>
        <taxon>Rhizobium/Agrobacterium group</taxon>
        <taxon>Rhizobium</taxon>
    </lineage>
</organism>
<dbReference type="AlphaFoldDB" id="A0A6L9U7B3"/>
<evidence type="ECO:0000313" key="8">
    <source>
        <dbReference type="EMBL" id="NEI71823.1"/>
    </source>
</evidence>
<sequence>MLATLIIGLREGLEASLIVGIIAAFLRKNGKSLSAMWLGVALAVLLSVAVGIGLELVEQALPQASQEGMECVIGAIAVFFVTGMIAWMNSHARGLKHDLEAEANEALSQGGAYALVGMAFLAVLREGFETSVFLLATFSAAQSAVLAAAGAIIGLALAVVIGWGIYIGGIRINLSRFFRFTGAFLVLVAAGLVISALRAAHEAGWLNAGQQPTVNLAWLVAPGTVRSALVTGVLGIPADPRLIEVLGWLAYLVPVALFIYWPASMRIEARMTARLRLVGAAALATLALGLATLYPTPHAQLPVEAPIVSSTSAQPIGTVRLENGQGGSAPVLKVAASGSADLNLSLPSEDARHELHDGTQTSAWTITDASPPPHAPSSLTLDQLVALSGGRIPVGFSPARHPGPFMAGWSVHRSVKVWVTNGVLLDATQSGTTVVTLSGGGLQTSRTLAVRDTDDDIAAGDWQVSASYRDKVAAALGALTAAKAERAFWAVQLPLALAVAAIVLAAFAGRTIVRLRRRAEAPDCPNSNPGHGAGKSTVKGATHAAH</sequence>
<feature type="transmembrane region" description="Helical" evidence="7">
    <location>
        <begin position="110"/>
        <end position="128"/>
    </location>
</feature>
<comment type="caution">
    <text evidence="8">The sequence shown here is derived from an EMBL/GenBank/DDBJ whole genome shotgun (WGS) entry which is preliminary data.</text>
</comment>
<dbReference type="Pfam" id="PF03239">
    <property type="entry name" value="FTR1"/>
    <property type="match status" value="1"/>
</dbReference>
<accession>A0A6L9U7B3</accession>
<evidence type="ECO:0000256" key="5">
    <source>
        <dbReference type="ARBA" id="ARBA00023136"/>
    </source>
</evidence>
<evidence type="ECO:0000313" key="9">
    <source>
        <dbReference type="Proteomes" id="UP000483035"/>
    </source>
</evidence>
<evidence type="ECO:0000256" key="4">
    <source>
        <dbReference type="ARBA" id="ARBA00022989"/>
    </source>
</evidence>
<gene>
    <name evidence="8" type="ORF">GR212_19750</name>
</gene>
<proteinExistence type="inferred from homology"/>
<keyword evidence="3 7" id="KW-0812">Transmembrane</keyword>
<feature type="transmembrane region" description="Helical" evidence="7">
    <location>
        <begin position="72"/>
        <end position="89"/>
    </location>
</feature>
<name>A0A6L9U7B3_9HYPH</name>
<evidence type="ECO:0000256" key="7">
    <source>
        <dbReference type="SAM" id="Phobius"/>
    </source>
</evidence>
<evidence type="ECO:0000256" key="6">
    <source>
        <dbReference type="SAM" id="MobiDB-lite"/>
    </source>
</evidence>
<feature type="transmembrane region" description="Helical" evidence="7">
    <location>
        <begin position="177"/>
        <end position="197"/>
    </location>
</feature>
<feature type="transmembrane region" description="Helical" evidence="7">
    <location>
        <begin position="6"/>
        <end position="26"/>
    </location>
</feature>
<feature type="region of interest" description="Disordered" evidence="6">
    <location>
        <begin position="521"/>
        <end position="546"/>
    </location>
</feature>
<dbReference type="Proteomes" id="UP000483035">
    <property type="component" value="Unassembled WGS sequence"/>
</dbReference>
<feature type="transmembrane region" description="Helical" evidence="7">
    <location>
        <begin position="487"/>
        <end position="508"/>
    </location>
</feature>
<dbReference type="GO" id="GO:0015093">
    <property type="term" value="F:ferrous iron transmembrane transporter activity"/>
    <property type="evidence" value="ECO:0007669"/>
    <property type="project" value="TreeGrafter"/>
</dbReference>
<keyword evidence="4 7" id="KW-1133">Transmembrane helix</keyword>
<dbReference type="InterPro" id="IPR004923">
    <property type="entry name" value="FTR1/Fip1/EfeU"/>
</dbReference>
<reference evidence="8 9" key="1">
    <citation type="submission" date="2019-12" db="EMBL/GenBank/DDBJ databases">
        <title>Rhizobium genotypes associated with high levels of biological nitrogen fixation by grain legumes in a temperate-maritime cropping system.</title>
        <authorList>
            <person name="Maluk M."/>
            <person name="Francesc Ferrando Molina F."/>
            <person name="Lopez Del Egido L."/>
            <person name="Lafos M."/>
            <person name="Langarica-Fuentes A."/>
            <person name="Gebre Yohannes G."/>
            <person name="Young M.W."/>
            <person name="Martin P."/>
            <person name="Gantlett R."/>
            <person name="Kenicer G."/>
            <person name="Hawes C."/>
            <person name="Begg G.S."/>
            <person name="Quilliam R.S."/>
            <person name="Squire G.R."/>
            <person name="Poole P.S."/>
            <person name="Young P.W."/>
            <person name="Iannetta P.M."/>
            <person name="James E.K."/>
        </authorList>
    </citation>
    <scope>NUCLEOTIDE SEQUENCE [LARGE SCALE GENOMIC DNA]</scope>
    <source>
        <strain evidence="8 9">JHI1118</strain>
    </source>
</reference>
<feature type="transmembrane region" description="Helical" evidence="7">
    <location>
        <begin position="140"/>
        <end position="165"/>
    </location>
</feature>
<keyword evidence="5 7" id="KW-0472">Membrane</keyword>
<feature type="transmembrane region" description="Helical" evidence="7">
    <location>
        <begin position="33"/>
        <end position="52"/>
    </location>
</feature>
<dbReference type="PANTHER" id="PTHR31632">
    <property type="entry name" value="IRON TRANSPORTER FTH1"/>
    <property type="match status" value="1"/>
</dbReference>
<comment type="similarity">
    <text evidence="2">Belongs to the oxidase-dependent Fe transporter (OFeT) (TC 9.A.10.1) family.</text>
</comment>
<dbReference type="PANTHER" id="PTHR31632:SF2">
    <property type="entry name" value="PLASMA MEMBRANE IRON PERMEASE"/>
    <property type="match status" value="1"/>
</dbReference>
<dbReference type="EMBL" id="WUEY01000009">
    <property type="protein sequence ID" value="NEI71823.1"/>
    <property type="molecule type" value="Genomic_DNA"/>
</dbReference>
<dbReference type="RefSeq" id="WP_163988542.1">
    <property type="nucleotide sequence ID" value="NZ_WUEY01000009.1"/>
</dbReference>
<protein>
    <submittedName>
        <fullName evidence="8">Iron permease</fullName>
    </submittedName>
</protein>
<evidence type="ECO:0000256" key="2">
    <source>
        <dbReference type="ARBA" id="ARBA00008333"/>
    </source>
</evidence>
<dbReference type="GO" id="GO:0033573">
    <property type="term" value="C:high-affinity iron permease complex"/>
    <property type="evidence" value="ECO:0007669"/>
    <property type="project" value="InterPro"/>
</dbReference>
<comment type="subcellular location">
    <subcellularLocation>
        <location evidence="1">Membrane</location>
        <topology evidence="1">Multi-pass membrane protein</topology>
    </subcellularLocation>
</comment>
<dbReference type="NCBIfam" id="NF041756">
    <property type="entry name" value="EfeU"/>
    <property type="match status" value="1"/>
</dbReference>
<evidence type="ECO:0000256" key="3">
    <source>
        <dbReference type="ARBA" id="ARBA00022692"/>
    </source>
</evidence>
<evidence type="ECO:0000256" key="1">
    <source>
        <dbReference type="ARBA" id="ARBA00004141"/>
    </source>
</evidence>